<dbReference type="AlphaFoldDB" id="A0A1C9W868"/>
<name>A0A1C9W868_9GAMM</name>
<protein>
    <recommendedName>
        <fullName evidence="4">Coiled coil domain-containing protein</fullName>
    </recommendedName>
</protein>
<gene>
    <name evidence="2" type="ORF">AUP74_01921</name>
</gene>
<dbReference type="RefSeq" id="WP_069947373.1">
    <property type="nucleotide sequence ID" value="NZ_CP014143.1"/>
</dbReference>
<dbReference type="Gene3D" id="1.20.120.20">
    <property type="entry name" value="Apolipoprotein"/>
    <property type="match status" value="1"/>
</dbReference>
<evidence type="ECO:0000256" key="1">
    <source>
        <dbReference type="SAM" id="Coils"/>
    </source>
</evidence>
<organism evidence="2 3">
    <name type="scientific">Microbulbifer aggregans</name>
    <dbReference type="NCBI Taxonomy" id="1769779"/>
    <lineage>
        <taxon>Bacteria</taxon>
        <taxon>Pseudomonadati</taxon>
        <taxon>Pseudomonadota</taxon>
        <taxon>Gammaproteobacteria</taxon>
        <taxon>Cellvibrionales</taxon>
        <taxon>Microbulbiferaceae</taxon>
        <taxon>Microbulbifer</taxon>
    </lineage>
</organism>
<dbReference type="SUPFAM" id="SSF58113">
    <property type="entry name" value="Apolipoprotein A-I"/>
    <property type="match status" value="1"/>
</dbReference>
<dbReference type="OrthoDB" id="5740101at2"/>
<evidence type="ECO:0000313" key="3">
    <source>
        <dbReference type="Proteomes" id="UP000095672"/>
    </source>
</evidence>
<sequence>MSSESDRSAYEQKARAKLKEWNAEIDKLSAKAEQASADTKMKYRDEIDKLQTKRESMKKKLEQLHGKSGDAWDEFKDGVEDAWTDMKRSIERARDRLR</sequence>
<proteinExistence type="predicted"/>
<reference evidence="3" key="1">
    <citation type="submission" date="2016-01" db="EMBL/GenBank/DDBJ databases">
        <title>Complete genome sequence of Microbulbifer sp. CCB-MM1, a halophile isolated from Matang Mangrove Forest, Perak.</title>
        <authorList>
            <person name="Moh T.H."/>
            <person name="Dinesh B."/>
            <person name="Lau N.-S."/>
            <person name="Go F."/>
            <person name="Alexander Chong S.-C."/>
        </authorList>
    </citation>
    <scope>NUCLEOTIDE SEQUENCE [LARGE SCALE GENOMIC DNA]</scope>
    <source>
        <strain evidence="3">CCB-MM1</strain>
    </source>
</reference>
<evidence type="ECO:0000313" key="2">
    <source>
        <dbReference type="EMBL" id="AOS97351.1"/>
    </source>
</evidence>
<accession>A0A1C9W868</accession>
<dbReference type="Proteomes" id="UP000095672">
    <property type="component" value="Chromosome"/>
</dbReference>
<dbReference type="PATRIC" id="fig|1769779.3.peg.1926"/>
<keyword evidence="1" id="KW-0175">Coiled coil</keyword>
<dbReference type="STRING" id="1769779.AUP74_01921"/>
<evidence type="ECO:0008006" key="4">
    <source>
        <dbReference type="Google" id="ProtNLM"/>
    </source>
</evidence>
<dbReference type="KEGG" id="micc:AUP74_01921"/>
<feature type="coiled-coil region" evidence="1">
    <location>
        <begin position="11"/>
        <end position="67"/>
    </location>
</feature>
<dbReference type="EMBL" id="CP014143">
    <property type="protein sequence ID" value="AOS97351.1"/>
    <property type="molecule type" value="Genomic_DNA"/>
</dbReference>
<keyword evidence="3" id="KW-1185">Reference proteome</keyword>